<evidence type="ECO:0000256" key="3">
    <source>
        <dbReference type="ARBA" id="ARBA00013194"/>
    </source>
</evidence>
<accession>A0ABZ0B341</accession>
<dbReference type="EMBL" id="CP132507">
    <property type="protein sequence ID" value="WNO06263.1"/>
    <property type="molecule type" value="Genomic_DNA"/>
</dbReference>
<gene>
    <name evidence="10" type="ORF">RAN89_07495</name>
</gene>
<name>A0ABZ0B341_9BURK</name>
<feature type="compositionally biased region" description="Low complexity" evidence="7">
    <location>
        <begin position="283"/>
        <end position="299"/>
    </location>
</feature>
<evidence type="ECO:0000256" key="8">
    <source>
        <dbReference type="SAM" id="SignalP"/>
    </source>
</evidence>
<dbReference type="RefSeq" id="WP_313868976.1">
    <property type="nucleotide sequence ID" value="NZ_CP132507.1"/>
</dbReference>
<feature type="region of interest" description="Disordered" evidence="7">
    <location>
        <begin position="283"/>
        <end position="317"/>
    </location>
</feature>
<feature type="domain" description="PpiC" evidence="9">
    <location>
        <begin position="124"/>
        <end position="234"/>
    </location>
</feature>
<dbReference type="PANTHER" id="PTHR47245">
    <property type="entry name" value="PEPTIDYLPROLYL ISOMERASE"/>
    <property type="match status" value="1"/>
</dbReference>
<evidence type="ECO:0000259" key="9">
    <source>
        <dbReference type="Pfam" id="PF13145"/>
    </source>
</evidence>
<feature type="signal peptide" evidence="8">
    <location>
        <begin position="1"/>
        <end position="21"/>
    </location>
</feature>
<evidence type="ECO:0000256" key="4">
    <source>
        <dbReference type="ARBA" id="ARBA00022729"/>
    </source>
</evidence>
<dbReference type="PROSITE" id="PS51257">
    <property type="entry name" value="PROKAR_LIPOPROTEIN"/>
    <property type="match status" value="1"/>
</dbReference>
<dbReference type="Pfam" id="PF13624">
    <property type="entry name" value="SurA_N_3"/>
    <property type="match status" value="1"/>
</dbReference>
<protein>
    <recommendedName>
        <fullName evidence="3">peptidylprolyl isomerase</fullName>
        <ecNumber evidence="3">5.2.1.8</ecNumber>
    </recommendedName>
</protein>
<comment type="similarity">
    <text evidence="2">Belongs to the PpiC/parvulin rotamase family.</text>
</comment>
<evidence type="ECO:0000313" key="11">
    <source>
        <dbReference type="Proteomes" id="UP001302257"/>
    </source>
</evidence>
<dbReference type="PANTHER" id="PTHR47245:SF1">
    <property type="entry name" value="FOLDASE PROTEIN PRSA"/>
    <property type="match status" value="1"/>
</dbReference>
<comment type="catalytic activity">
    <reaction evidence="1">
        <text>[protein]-peptidylproline (omega=180) = [protein]-peptidylproline (omega=0)</text>
        <dbReference type="Rhea" id="RHEA:16237"/>
        <dbReference type="Rhea" id="RHEA-COMP:10747"/>
        <dbReference type="Rhea" id="RHEA-COMP:10748"/>
        <dbReference type="ChEBI" id="CHEBI:83833"/>
        <dbReference type="ChEBI" id="CHEBI:83834"/>
        <dbReference type="EC" id="5.2.1.8"/>
    </reaction>
</comment>
<feature type="chain" id="PRO_5047510451" description="peptidylprolyl isomerase" evidence="8">
    <location>
        <begin position="22"/>
        <end position="317"/>
    </location>
</feature>
<evidence type="ECO:0000256" key="5">
    <source>
        <dbReference type="ARBA" id="ARBA00023110"/>
    </source>
</evidence>
<dbReference type="InterPro" id="IPR000297">
    <property type="entry name" value="PPIase_PpiC"/>
</dbReference>
<dbReference type="Pfam" id="PF13145">
    <property type="entry name" value="Rotamase_2"/>
    <property type="match status" value="1"/>
</dbReference>
<dbReference type="InterPro" id="IPR050245">
    <property type="entry name" value="PrsA_foldase"/>
</dbReference>
<dbReference type="NCBIfam" id="TIGR02925">
    <property type="entry name" value="cis_trans_EpsD"/>
    <property type="match status" value="1"/>
</dbReference>
<proteinExistence type="inferred from homology"/>
<dbReference type="InterPro" id="IPR027304">
    <property type="entry name" value="Trigger_fact/SurA_dom_sf"/>
</dbReference>
<evidence type="ECO:0000256" key="2">
    <source>
        <dbReference type="ARBA" id="ARBA00007656"/>
    </source>
</evidence>
<evidence type="ECO:0000256" key="7">
    <source>
        <dbReference type="SAM" id="MobiDB-lite"/>
    </source>
</evidence>
<keyword evidence="6 10" id="KW-0413">Isomerase</keyword>
<reference evidence="10 11" key="1">
    <citation type="submission" date="2023-08" db="EMBL/GenBank/DDBJ databases">
        <title>Rhodoferax potami sp. nov. and Rhodoferax mekongensis sp. nov., isolated from the Mekong River in Thailand.</title>
        <authorList>
            <person name="Kitikhun S."/>
            <person name="Charoenyingcharoen P."/>
            <person name="Siriarchawattana P."/>
            <person name="Likhitrattanapisal S."/>
            <person name="Nilsakha T."/>
            <person name="Chanpet A."/>
            <person name="Rattanawaree P."/>
            <person name="Ingsriswang S."/>
        </authorList>
    </citation>
    <scope>NUCLEOTIDE SEQUENCE [LARGE SCALE GENOMIC DNA]</scope>
    <source>
        <strain evidence="10 11">TBRC 17307</strain>
    </source>
</reference>
<sequence>MKNTRFTATLLAAAIAVTLVACGNKDGKKAATQVAAKVGSEEISVHQINQVLSRTNTNGASPEAVQAMGKEVLEKLIDQQLAVDQATENKLHRSPDVVAQIEAARRDILARAYIQQVSASVAKPTPEEIKKYFTEHPQLFSERRIFNVQEIVAPNQPEVAALLKSLVASGKTPEEIAAALKAKNIQFNGGSSTRAAEQIPLDVLPKIHTLKDGQATVLEAPQAITVVRVVSSQASPVGQEAALPRIEQFLINQRAGEAVAANLKQLRSTTKITYMGEFENGAAAAAAPAAPATPAPDAAPTDDKTKSVIEKGISGLK</sequence>
<evidence type="ECO:0000313" key="10">
    <source>
        <dbReference type="EMBL" id="WNO06263.1"/>
    </source>
</evidence>
<keyword evidence="5" id="KW-0697">Rotamase</keyword>
<evidence type="ECO:0000256" key="6">
    <source>
        <dbReference type="ARBA" id="ARBA00023235"/>
    </source>
</evidence>
<organism evidence="10 11">
    <name type="scientific">Rhodoferax mekongensis</name>
    <dbReference type="NCBI Taxonomy" id="3068341"/>
    <lineage>
        <taxon>Bacteria</taxon>
        <taxon>Pseudomonadati</taxon>
        <taxon>Pseudomonadota</taxon>
        <taxon>Betaproteobacteria</taxon>
        <taxon>Burkholderiales</taxon>
        <taxon>Comamonadaceae</taxon>
        <taxon>Rhodoferax</taxon>
    </lineage>
</organism>
<dbReference type="SUPFAM" id="SSF109998">
    <property type="entry name" value="Triger factor/SurA peptide-binding domain-like"/>
    <property type="match status" value="1"/>
</dbReference>
<dbReference type="EC" id="5.2.1.8" evidence="3"/>
<keyword evidence="4 8" id="KW-0732">Signal</keyword>
<keyword evidence="11" id="KW-1185">Reference proteome</keyword>
<dbReference type="Gene3D" id="1.10.8.1040">
    <property type="match status" value="1"/>
</dbReference>
<evidence type="ECO:0000256" key="1">
    <source>
        <dbReference type="ARBA" id="ARBA00000971"/>
    </source>
</evidence>
<dbReference type="GO" id="GO:0003755">
    <property type="term" value="F:peptidyl-prolyl cis-trans isomerase activity"/>
    <property type="evidence" value="ECO:0007669"/>
    <property type="project" value="UniProtKB-EC"/>
</dbReference>
<dbReference type="InterPro" id="IPR014274">
    <property type="entry name" value="PPIase_EpsD"/>
</dbReference>
<dbReference type="Proteomes" id="UP001302257">
    <property type="component" value="Chromosome"/>
</dbReference>